<dbReference type="InterPro" id="IPR002937">
    <property type="entry name" value="Amino_oxidase"/>
</dbReference>
<dbReference type="SUPFAM" id="SSF51905">
    <property type="entry name" value="FAD/NAD(P)-binding domain"/>
    <property type="match status" value="1"/>
</dbReference>
<dbReference type="EMBL" id="JACXAD010000018">
    <property type="protein sequence ID" value="MBD2769320.1"/>
    <property type="molecule type" value="Genomic_DNA"/>
</dbReference>
<protein>
    <submittedName>
        <fullName evidence="2">FAD-dependent oxidoreductase</fullName>
    </submittedName>
</protein>
<dbReference type="Gene3D" id="3.50.50.60">
    <property type="entry name" value="FAD/NAD(P)-binding domain"/>
    <property type="match status" value="2"/>
</dbReference>
<organism evidence="2 3">
    <name type="scientific">Hymenobacter montanus</name>
    <dbReference type="NCBI Taxonomy" id="2771359"/>
    <lineage>
        <taxon>Bacteria</taxon>
        <taxon>Pseudomonadati</taxon>
        <taxon>Bacteroidota</taxon>
        <taxon>Cytophagia</taxon>
        <taxon>Cytophagales</taxon>
        <taxon>Hymenobacteraceae</taxon>
        <taxon>Hymenobacter</taxon>
    </lineage>
</organism>
<gene>
    <name evidence="2" type="ORF">IC235_15635</name>
</gene>
<sequence length="433" mass="46621">MTLSSKPIIIIGAGMAGLGCATWLHRAGRPVLVLDEADTVGGRVRTDLTPEGFRLDRGFQVLLTNYPEARRIFDYGALNLKAFRSGAVIRLPDGRETTLQSPLQRPLAAFSALASPVGNLSDKLRILSLVHHVLKHTPEELLARPATDTLTFLRRYGWSEQIISTFFEPFFGGVFLDRSLTTASNFFEFVFQQFVTGEAVVPALGMQQLPEQLAARLPSGSVRLNTLVAAIVEGKQVRLASGKALDGAAVVLATDGPAARPLLASHADHAATTGNTPAASAHPAGRITTCTYFAADGYSPGRGDKLLRLNAQRSALAHNVSFPADVSPAYAPAGRALVSVSTHGEHHLTETELTSSLREELTAWFGPAARQWSHLRSYRIAAALPVYLADQPVRHSLKLAEGLYRCGDWSAYPSLNAALATGREVAEMLIAER</sequence>
<dbReference type="PANTHER" id="PTHR42841">
    <property type="entry name" value="AMINE OXIDASE"/>
    <property type="match status" value="1"/>
</dbReference>
<feature type="domain" description="Amine oxidase" evidence="1">
    <location>
        <begin position="15"/>
        <end position="428"/>
    </location>
</feature>
<reference evidence="2" key="1">
    <citation type="submission" date="2020-09" db="EMBL/GenBank/DDBJ databases">
        <authorList>
            <person name="Kim M.K."/>
        </authorList>
    </citation>
    <scope>NUCLEOTIDE SEQUENCE</scope>
    <source>
        <strain evidence="2">BT664</strain>
    </source>
</reference>
<dbReference type="AlphaFoldDB" id="A0A927BFH9"/>
<dbReference type="GO" id="GO:0016491">
    <property type="term" value="F:oxidoreductase activity"/>
    <property type="evidence" value="ECO:0007669"/>
    <property type="project" value="InterPro"/>
</dbReference>
<dbReference type="Proteomes" id="UP000612233">
    <property type="component" value="Unassembled WGS sequence"/>
</dbReference>
<comment type="caution">
    <text evidence="2">The sequence shown here is derived from an EMBL/GenBank/DDBJ whole genome shotgun (WGS) entry which is preliminary data.</text>
</comment>
<dbReference type="Pfam" id="PF01593">
    <property type="entry name" value="Amino_oxidase"/>
    <property type="match status" value="1"/>
</dbReference>
<dbReference type="PROSITE" id="PS51257">
    <property type="entry name" value="PROKAR_LIPOPROTEIN"/>
    <property type="match status" value="1"/>
</dbReference>
<name>A0A927BFH9_9BACT</name>
<evidence type="ECO:0000313" key="2">
    <source>
        <dbReference type="EMBL" id="MBD2769320.1"/>
    </source>
</evidence>
<evidence type="ECO:0000259" key="1">
    <source>
        <dbReference type="Pfam" id="PF01593"/>
    </source>
</evidence>
<dbReference type="InterPro" id="IPR036188">
    <property type="entry name" value="FAD/NAD-bd_sf"/>
</dbReference>
<keyword evidence="3" id="KW-1185">Reference proteome</keyword>
<dbReference type="Gene3D" id="3.90.660.10">
    <property type="match status" value="1"/>
</dbReference>
<accession>A0A927BFH9</accession>
<dbReference type="RefSeq" id="WP_191006130.1">
    <property type="nucleotide sequence ID" value="NZ_JACXAD010000018.1"/>
</dbReference>
<evidence type="ECO:0000313" key="3">
    <source>
        <dbReference type="Proteomes" id="UP000612233"/>
    </source>
</evidence>
<proteinExistence type="predicted"/>